<feature type="region of interest" description="Disordered" evidence="1">
    <location>
        <begin position="65"/>
        <end position="86"/>
    </location>
</feature>
<organism evidence="2 3">
    <name type="scientific">Oedothorax gibbosus</name>
    <dbReference type="NCBI Taxonomy" id="931172"/>
    <lineage>
        <taxon>Eukaryota</taxon>
        <taxon>Metazoa</taxon>
        <taxon>Ecdysozoa</taxon>
        <taxon>Arthropoda</taxon>
        <taxon>Chelicerata</taxon>
        <taxon>Arachnida</taxon>
        <taxon>Araneae</taxon>
        <taxon>Araneomorphae</taxon>
        <taxon>Entelegynae</taxon>
        <taxon>Araneoidea</taxon>
        <taxon>Linyphiidae</taxon>
        <taxon>Erigoninae</taxon>
        <taxon>Oedothorax</taxon>
    </lineage>
</organism>
<dbReference type="Proteomes" id="UP000827092">
    <property type="component" value="Unassembled WGS sequence"/>
</dbReference>
<evidence type="ECO:0000256" key="1">
    <source>
        <dbReference type="SAM" id="MobiDB-lite"/>
    </source>
</evidence>
<dbReference type="AlphaFoldDB" id="A0AAV6VJJ1"/>
<proteinExistence type="predicted"/>
<feature type="compositionally biased region" description="Basic and acidic residues" evidence="1">
    <location>
        <begin position="65"/>
        <end position="77"/>
    </location>
</feature>
<keyword evidence="3" id="KW-1185">Reference proteome</keyword>
<name>A0AAV6VJJ1_9ARAC</name>
<reference evidence="2 3" key="1">
    <citation type="journal article" date="2022" name="Nat. Ecol. Evol.">
        <title>A masculinizing supergene underlies an exaggerated male reproductive morph in a spider.</title>
        <authorList>
            <person name="Hendrickx F."/>
            <person name="De Corte Z."/>
            <person name="Sonet G."/>
            <person name="Van Belleghem S.M."/>
            <person name="Kostlbacher S."/>
            <person name="Vangestel C."/>
        </authorList>
    </citation>
    <scope>NUCLEOTIDE SEQUENCE [LARGE SCALE GENOMIC DNA]</scope>
    <source>
        <strain evidence="2">W744_W776</strain>
    </source>
</reference>
<gene>
    <name evidence="2" type="ORF">JTE90_004795</name>
</gene>
<evidence type="ECO:0000313" key="2">
    <source>
        <dbReference type="EMBL" id="KAG8195791.1"/>
    </source>
</evidence>
<accession>A0AAV6VJJ1</accession>
<dbReference type="EMBL" id="JAFNEN010000078">
    <property type="protein sequence ID" value="KAG8195791.1"/>
    <property type="molecule type" value="Genomic_DNA"/>
</dbReference>
<protein>
    <submittedName>
        <fullName evidence="2">Uncharacterized protein</fullName>
    </submittedName>
</protein>
<evidence type="ECO:0000313" key="3">
    <source>
        <dbReference type="Proteomes" id="UP000827092"/>
    </source>
</evidence>
<comment type="caution">
    <text evidence="2">The sequence shown here is derived from an EMBL/GenBank/DDBJ whole genome shotgun (WGS) entry which is preliminary data.</text>
</comment>
<sequence>MMTIFGSLNKRNTDVITNEYFGVRENKIEIYGMEQSEVFSFFAGVKKRRVIRDLDQTICGDAEKTKLASEAHERENGEFGFRSGHC</sequence>